<accession>A0ABV1V0E5</accession>
<feature type="chain" id="PRO_5046789175" description="Glycoside hydrolase family 49 N-terminal domain-containing protein" evidence="2">
    <location>
        <begin position="35"/>
        <end position="125"/>
    </location>
</feature>
<dbReference type="Gene3D" id="2.60.350.10">
    <property type="entry name" value="Dextranase, N-terminal"/>
    <property type="match status" value="1"/>
</dbReference>
<feature type="domain" description="Glycoside hydrolase family 49 N-terminal" evidence="3">
    <location>
        <begin position="63"/>
        <end position="97"/>
    </location>
</feature>
<gene>
    <name evidence="4" type="ORF">ABT276_24285</name>
</gene>
<name>A0ABV1V0E5_9ACTN</name>
<dbReference type="InterPro" id="IPR023226">
    <property type="entry name" value="Glyco_hydro_49_N_dom"/>
</dbReference>
<sequence>MPAGRLRRLDRLAAVAAGLALALAGAIVPTTAGAASGPPPEVPGAPALPAAAPATAKAATTRAVTADTAQLRTWWHDNHEFNTTSPVAKGMARASGATRLASPTPCCPHRYLGRNPDCLGESPRS</sequence>
<evidence type="ECO:0000256" key="2">
    <source>
        <dbReference type="SAM" id="SignalP"/>
    </source>
</evidence>
<organism evidence="4 5">
    <name type="scientific">Streptomyces xantholiticus</name>
    <dbReference type="NCBI Taxonomy" id="68285"/>
    <lineage>
        <taxon>Bacteria</taxon>
        <taxon>Bacillati</taxon>
        <taxon>Actinomycetota</taxon>
        <taxon>Actinomycetes</taxon>
        <taxon>Kitasatosporales</taxon>
        <taxon>Streptomycetaceae</taxon>
        <taxon>Streptomyces</taxon>
    </lineage>
</organism>
<feature type="region of interest" description="Disordered" evidence="1">
    <location>
        <begin position="30"/>
        <end position="63"/>
    </location>
</feature>
<proteinExistence type="predicted"/>
<dbReference type="RefSeq" id="WP_351977807.1">
    <property type="nucleotide sequence ID" value="NZ_JBEPBX010000024.1"/>
</dbReference>
<reference evidence="4 5" key="1">
    <citation type="submission" date="2024-06" db="EMBL/GenBank/DDBJ databases">
        <title>The Natural Products Discovery Center: Release of the First 8490 Sequenced Strains for Exploring Actinobacteria Biosynthetic Diversity.</title>
        <authorList>
            <person name="Kalkreuter E."/>
            <person name="Kautsar S.A."/>
            <person name="Yang D."/>
            <person name="Bader C.D."/>
            <person name="Teijaro C.N."/>
            <person name="Fluegel L."/>
            <person name="Davis C.M."/>
            <person name="Simpson J.R."/>
            <person name="Lauterbach L."/>
            <person name="Steele A.D."/>
            <person name="Gui C."/>
            <person name="Meng S."/>
            <person name="Li G."/>
            <person name="Viehrig K."/>
            <person name="Ye F."/>
            <person name="Su P."/>
            <person name="Kiefer A.F."/>
            <person name="Nichols A."/>
            <person name="Cepeda A.J."/>
            <person name="Yan W."/>
            <person name="Fan B."/>
            <person name="Jiang Y."/>
            <person name="Adhikari A."/>
            <person name="Zheng C.-J."/>
            <person name="Schuster L."/>
            <person name="Cowan T.M."/>
            <person name="Smanski M.J."/>
            <person name="Chevrette M.G."/>
            <person name="De Carvalho L.P.S."/>
            <person name="Shen B."/>
        </authorList>
    </citation>
    <scope>NUCLEOTIDE SEQUENCE [LARGE SCALE GENOMIC DNA]</scope>
    <source>
        <strain evidence="4 5">NPDC000837</strain>
    </source>
</reference>
<keyword evidence="2" id="KW-0732">Signal</keyword>
<comment type="caution">
    <text evidence="4">The sequence shown here is derived from an EMBL/GenBank/DDBJ whole genome shotgun (WGS) entry which is preliminary data.</text>
</comment>
<dbReference type="EMBL" id="JBEPBX010000024">
    <property type="protein sequence ID" value="MER6616437.1"/>
    <property type="molecule type" value="Genomic_DNA"/>
</dbReference>
<dbReference type="InterPro" id="IPR035953">
    <property type="entry name" value="Dextranase_N-ter"/>
</dbReference>
<feature type="compositionally biased region" description="Low complexity" evidence="1">
    <location>
        <begin position="44"/>
        <end position="63"/>
    </location>
</feature>
<protein>
    <recommendedName>
        <fullName evidence="3">Glycoside hydrolase family 49 N-terminal domain-containing protein</fullName>
    </recommendedName>
</protein>
<evidence type="ECO:0000256" key="1">
    <source>
        <dbReference type="SAM" id="MobiDB-lite"/>
    </source>
</evidence>
<feature type="region of interest" description="Disordered" evidence="1">
    <location>
        <begin position="82"/>
        <end position="101"/>
    </location>
</feature>
<keyword evidence="5" id="KW-1185">Reference proteome</keyword>
<feature type="signal peptide" evidence="2">
    <location>
        <begin position="1"/>
        <end position="34"/>
    </location>
</feature>
<evidence type="ECO:0000259" key="3">
    <source>
        <dbReference type="Pfam" id="PF17433"/>
    </source>
</evidence>
<dbReference type="Proteomes" id="UP001445472">
    <property type="component" value="Unassembled WGS sequence"/>
</dbReference>
<evidence type="ECO:0000313" key="4">
    <source>
        <dbReference type="EMBL" id="MER6616437.1"/>
    </source>
</evidence>
<evidence type="ECO:0000313" key="5">
    <source>
        <dbReference type="Proteomes" id="UP001445472"/>
    </source>
</evidence>
<dbReference type="Pfam" id="PF17433">
    <property type="entry name" value="Glyco_hydro_49N"/>
    <property type="match status" value="1"/>
</dbReference>
<dbReference type="SUPFAM" id="SSF101596">
    <property type="entry name" value="Dextranase, N-terminal domain"/>
    <property type="match status" value="1"/>
</dbReference>